<evidence type="ECO:0000259" key="2">
    <source>
        <dbReference type="Pfam" id="PF09992"/>
    </source>
</evidence>
<evidence type="ECO:0000313" key="4">
    <source>
        <dbReference type="Proteomes" id="UP000304148"/>
    </source>
</evidence>
<keyword evidence="1" id="KW-0472">Membrane</keyword>
<evidence type="ECO:0000313" key="3">
    <source>
        <dbReference type="EMBL" id="SYX85438.1"/>
    </source>
</evidence>
<protein>
    <submittedName>
        <fullName evidence="3">Exopolysaccharide biosynthesis protein</fullName>
    </submittedName>
</protein>
<dbReference type="PANTHER" id="PTHR40446:SF2">
    <property type="entry name" value="N-ACETYLGLUCOSAMINE-1-PHOSPHODIESTER ALPHA-N-ACETYLGLUCOSAMINIDASE"/>
    <property type="match status" value="1"/>
</dbReference>
<keyword evidence="1" id="KW-1133">Transmembrane helix</keyword>
<dbReference type="EMBL" id="LS992241">
    <property type="protein sequence ID" value="SYX85438.1"/>
    <property type="molecule type" value="Genomic_DNA"/>
</dbReference>
<keyword evidence="1" id="KW-0812">Transmembrane</keyword>
<evidence type="ECO:0000256" key="1">
    <source>
        <dbReference type="SAM" id="Phobius"/>
    </source>
</evidence>
<dbReference type="PANTHER" id="PTHR40446">
    <property type="entry name" value="N-ACETYLGLUCOSAMINE-1-PHOSPHODIESTER ALPHA-N-ACETYLGLUCOSAMINIDASE"/>
    <property type="match status" value="1"/>
</dbReference>
<proteinExistence type="predicted"/>
<reference evidence="4" key="1">
    <citation type="submission" date="2018-08" db="EMBL/GenBank/DDBJ databases">
        <authorList>
            <person name="Chevrot R."/>
        </authorList>
    </citation>
    <scope>NUCLEOTIDE SEQUENCE [LARGE SCALE GENOMIC DNA]</scope>
</reference>
<feature type="domain" description="Phosphodiester glycosidase" evidence="2">
    <location>
        <begin position="174"/>
        <end position="354"/>
    </location>
</feature>
<dbReference type="Pfam" id="PF09992">
    <property type="entry name" value="NAGPA"/>
    <property type="match status" value="1"/>
</dbReference>
<dbReference type="InterPro" id="IPR018711">
    <property type="entry name" value="NAGPA"/>
</dbReference>
<feature type="transmembrane region" description="Helical" evidence="1">
    <location>
        <begin position="12"/>
        <end position="35"/>
    </location>
</feature>
<dbReference type="AlphaFoldDB" id="A0A383REL5"/>
<gene>
    <name evidence="3" type="ORF">PBLR_13860</name>
</gene>
<dbReference type="Proteomes" id="UP000304148">
    <property type="component" value="Chromosome"/>
</dbReference>
<organism evidence="3 4">
    <name type="scientific">Paenibacillus alvei</name>
    <name type="common">Bacillus alvei</name>
    <dbReference type="NCBI Taxonomy" id="44250"/>
    <lineage>
        <taxon>Bacteria</taxon>
        <taxon>Bacillati</taxon>
        <taxon>Bacillota</taxon>
        <taxon>Bacilli</taxon>
        <taxon>Bacillales</taxon>
        <taxon>Paenibacillaceae</taxon>
        <taxon>Paenibacillus</taxon>
    </lineage>
</organism>
<dbReference type="RefSeq" id="WP_138187175.1">
    <property type="nucleotide sequence ID" value="NZ_LS992241.1"/>
</dbReference>
<sequence length="355" mass="39566">MKLQVKVVNRLFMMITAPFLGMMIWMVISSLSVSLHFDSKPLAEPAAFNETQAQVSTQLDKAKETAVYTIESVRRISTLYNRTTTTMNDIVQSANSQAKRPERIYDRRISSRLGTPKERIDSDKLRAELYTINQPTYRGYAMKVKLKDPQAMRMTLGRDEYGGSETTMQAVKRHNAVAGINAGGYAENRGKRYPLGTTVMNGKYVPSFEPSFKNLSFVGMDINSRLIGGQFYQKEELDKLKPEYGATFVPVLLKNGASLTIPDKWKTSPARAPRTVIGNYKDDQLLILVVDGYNEGGSSGATLEELQRKLANLGVRDAYNLDGGGSSTLVFNGRVVNAPSDGEMRSLPTHFLFFK</sequence>
<name>A0A383REL5_PAEAL</name>
<accession>A0A383REL5</accession>